<dbReference type="SUPFAM" id="SSF51161">
    <property type="entry name" value="Trimeric LpxA-like enzymes"/>
    <property type="match status" value="1"/>
</dbReference>
<evidence type="ECO:0000313" key="4">
    <source>
        <dbReference type="EMBL" id="TWX71926.1"/>
    </source>
</evidence>
<dbReference type="InterPro" id="IPR011004">
    <property type="entry name" value="Trimer_LpxA-like_sf"/>
</dbReference>
<comment type="caution">
    <text evidence="4">The sequence shown here is derived from an EMBL/GenBank/DDBJ whole genome shotgun (WGS) entry which is preliminary data.</text>
</comment>
<dbReference type="InterPro" id="IPR001451">
    <property type="entry name" value="Hexapep"/>
</dbReference>
<protein>
    <submittedName>
        <fullName evidence="4">Acyltransferase</fullName>
    </submittedName>
</protein>
<dbReference type="OrthoDB" id="5767762at2"/>
<name>A0A5C6QRN3_9GAMM</name>
<accession>A0A5C6QRN3</accession>
<evidence type="ECO:0000256" key="2">
    <source>
        <dbReference type="ARBA" id="ARBA00022737"/>
    </source>
</evidence>
<dbReference type="InterPro" id="IPR051159">
    <property type="entry name" value="Hexapeptide_acetyltransf"/>
</dbReference>
<keyword evidence="3 4" id="KW-0012">Acyltransferase</keyword>
<dbReference type="PROSITE" id="PS00101">
    <property type="entry name" value="HEXAPEP_TRANSFERASES"/>
    <property type="match status" value="1"/>
</dbReference>
<dbReference type="CDD" id="cd04647">
    <property type="entry name" value="LbH_MAT_like"/>
    <property type="match status" value="1"/>
</dbReference>
<keyword evidence="5" id="KW-1185">Reference proteome</keyword>
<dbReference type="AlphaFoldDB" id="A0A5C6QRN3"/>
<gene>
    <name evidence="4" type="ORF">ESZ36_01460</name>
</gene>
<dbReference type="EMBL" id="VOLT01000001">
    <property type="protein sequence ID" value="TWX71926.1"/>
    <property type="molecule type" value="Genomic_DNA"/>
</dbReference>
<evidence type="ECO:0000256" key="1">
    <source>
        <dbReference type="ARBA" id="ARBA00022679"/>
    </source>
</evidence>
<dbReference type="InterPro" id="IPR018357">
    <property type="entry name" value="Hexapep_transf_CS"/>
</dbReference>
<proteinExistence type="predicted"/>
<keyword evidence="2" id="KW-0677">Repeat</keyword>
<sequence>MDKINRMKNFLKKSKVLRKIYNNFNFAYKKRYSSYVIDKSNYFDPSIHYIGLKHIQFGYNNVVSEGTWFNVNKRIDAEIGIEMGHNCYIGKRNFFSSGKEIIIGDFFMSGINCSFLGSDHKFEDPLVPYMFTGTTDCNAIIIGDNVWLGANVTIIGDVTIGHGSIIGANSLVTRTIPPFSLVVGSPARVIKRFDFSNNIWTTDFSELRDFISESEYKEQLAQFKEREISPFPSGKSFGDLFS</sequence>
<keyword evidence="1 4" id="KW-0808">Transferase</keyword>
<organism evidence="4 5">
    <name type="scientific">Colwellia demingiae</name>
    <dbReference type="NCBI Taxonomy" id="89401"/>
    <lineage>
        <taxon>Bacteria</taxon>
        <taxon>Pseudomonadati</taxon>
        <taxon>Pseudomonadota</taxon>
        <taxon>Gammaproteobacteria</taxon>
        <taxon>Alteromonadales</taxon>
        <taxon>Colwelliaceae</taxon>
        <taxon>Colwellia</taxon>
    </lineage>
</organism>
<evidence type="ECO:0000256" key="3">
    <source>
        <dbReference type="ARBA" id="ARBA00023315"/>
    </source>
</evidence>
<dbReference type="PANTHER" id="PTHR23416">
    <property type="entry name" value="SIALIC ACID SYNTHASE-RELATED"/>
    <property type="match status" value="1"/>
</dbReference>
<dbReference type="PANTHER" id="PTHR23416:SF78">
    <property type="entry name" value="LIPOPOLYSACCHARIDE BIOSYNTHESIS O-ACETYL TRANSFERASE WBBJ-RELATED"/>
    <property type="match status" value="1"/>
</dbReference>
<reference evidence="4 5" key="1">
    <citation type="submission" date="2019-07" db="EMBL/GenBank/DDBJ databases">
        <title>Genomes of sea-ice associated Colwellia species.</title>
        <authorList>
            <person name="Bowman J.P."/>
        </authorList>
    </citation>
    <scope>NUCLEOTIDE SEQUENCE [LARGE SCALE GENOMIC DNA]</scope>
    <source>
        <strain evidence="4 5">ACAM 459</strain>
    </source>
</reference>
<dbReference type="Pfam" id="PF00132">
    <property type="entry name" value="Hexapep"/>
    <property type="match status" value="1"/>
</dbReference>
<dbReference type="GO" id="GO:0016746">
    <property type="term" value="F:acyltransferase activity"/>
    <property type="evidence" value="ECO:0007669"/>
    <property type="project" value="UniProtKB-KW"/>
</dbReference>
<evidence type="ECO:0000313" key="5">
    <source>
        <dbReference type="Proteomes" id="UP000321822"/>
    </source>
</evidence>
<dbReference type="Gene3D" id="2.160.10.10">
    <property type="entry name" value="Hexapeptide repeat proteins"/>
    <property type="match status" value="1"/>
</dbReference>
<dbReference type="Proteomes" id="UP000321822">
    <property type="component" value="Unassembled WGS sequence"/>
</dbReference>